<evidence type="ECO:0000313" key="7">
    <source>
        <dbReference type="Proteomes" id="UP000594800"/>
    </source>
</evidence>
<dbReference type="GO" id="GO:0003700">
    <property type="term" value="F:DNA-binding transcription factor activity"/>
    <property type="evidence" value="ECO:0007669"/>
    <property type="project" value="InterPro"/>
</dbReference>
<dbReference type="InterPro" id="IPR005119">
    <property type="entry name" value="LysR_subst-bd"/>
</dbReference>
<accession>A0A7S9LTE2</accession>
<proteinExistence type="inferred from homology"/>
<name>A0A7S9LTE2_9RHOB</name>
<dbReference type="AlphaFoldDB" id="A0A7S9LTE2"/>
<comment type="similarity">
    <text evidence="1">Belongs to the LysR transcriptional regulatory family.</text>
</comment>
<evidence type="ECO:0000256" key="4">
    <source>
        <dbReference type="ARBA" id="ARBA00023163"/>
    </source>
</evidence>
<evidence type="ECO:0000256" key="2">
    <source>
        <dbReference type="ARBA" id="ARBA00023015"/>
    </source>
</evidence>
<protein>
    <submittedName>
        <fullName evidence="6">LysR family transcriptional regulator</fullName>
    </submittedName>
</protein>
<dbReference type="Pfam" id="PF03466">
    <property type="entry name" value="LysR_substrate"/>
    <property type="match status" value="1"/>
</dbReference>
<dbReference type="KEGG" id="poz:I0K15_04055"/>
<keyword evidence="3" id="KW-0238">DNA-binding</keyword>
<evidence type="ECO:0000313" key="6">
    <source>
        <dbReference type="EMBL" id="QPH54946.1"/>
    </source>
</evidence>
<keyword evidence="7" id="KW-1185">Reference proteome</keyword>
<dbReference type="PANTHER" id="PTHR30537:SF3">
    <property type="entry name" value="TRANSCRIPTIONAL REGULATORY PROTEIN"/>
    <property type="match status" value="1"/>
</dbReference>
<dbReference type="EMBL" id="CP064942">
    <property type="protein sequence ID" value="QPH54946.1"/>
    <property type="molecule type" value="Genomic_DNA"/>
</dbReference>
<dbReference type="Gene3D" id="3.40.190.10">
    <property type="entry name" value="Periplasmic binding protein-like II"/>
    <property type="match status" value="1"/>
</dbReference>
<dbReference type="SUPFAM" id="SSF53850">
    <property type="entry name" value="Periplasmic binding protein-like II"/>
    <property type="match status" value="1"/>
</dbReference>
<feature type="domain" description="HTH lysR-type" evidence="5">
    <location>
        <begin position="1"/>
        <end position="58"/>
    </location>
</feature>
<reference evidence="6 7" key="1">
    <citation type="submission" date="2020-11" db="EMBL/GenBank/DDBJ databases">
        <title>Description of Pontivivens ytuae sp. nov. isolated from deep sea sediment of Mariana Trench.</title>
        <authorList>
            <person name="Wang Z."/>
            <person name="Sun Q.-L."/>
            <person name="Xu X.-D."/>
            <person name="Tang Y.-Z."/>
            <person name="Zhang J."/>
        </authorList>
    </citation>
    <scope>NUCLEOTIDE SEQUENCE [LARGE SCALE GENOMIC DNA]</scope>
    <source>
        <strain evidence="6 7">MT2928</strain>
    </source>
</reference>
<dbReference type="Pfam" id="PF00126">
    <property type="entry name" value="HTH_1"/>
    <property type="match status" value="1"/>
</dbReference>
<evidence type="ECO:0000256" key="1">
    <source>
        <dbReference type="ARBA" id="ARBA00009437"/>
    </source>
</evidence>
<gene>
    <name evidence="6" type="ORF">I0K15_04055</name>
</gene>
<dbReference type="GO" id="GO:0006351">
    <property type="term" value="P:DNA-templated transcription"/>
    <property type="evidence" value="ECO:0007669"/>
    <property type="project" value="TreeGrafter"/>
</dbReference>
<evidence type="ECO:0000256" key="3">
    <source>
        <dbReference type="ARBA" id="ARBA00023125"/>
    </source>
</evidence>
<keyword evidence="4" id="KW-0804">Transcription</keyword>
<dbReference type="Gene3D" id="1.10.10.10">
    <property type="entry name" value="Winged helix-like DNA-binding domain superfamily/Winged helix DNA-binding domain"/>
    <property type="match status" value="1"/>
</dbReference>
<dbReference type="GO" id="GO:0043565">
    <property type="term" value="F:sequence-specific DNA binding"/>
    <property type="evidence" value="ECO:0007669"/>
    <property type="project" value="TreeGrafter"/>
</dbReference>
<dbReference type="Proteomes" id="UP000594800">
    <property type="component" value="Chromosome"/>
</dbReference>
<dbReference type="PANTHER" id="PTHR30537">
    <property type="entry name" value="HTH-TYPE TRANSCRIPTIONAL REGULATOR"/>
    <property type="match status" value="1"/>
</dbReference>
<evidence type="ECO:0000259" key="5">
    <source>
        <dbReference type="PROSITE" id="PS50931"/>
    </source>
</evidence>
<dbReference type="InterPro" id="IPR036390">
    <property type="entry name" value="WH_DNA-bd_sf"/>
</dbReference>
<dbReference type="PROSITE" id="PS50931">
    <property type="entry name" value="HTH_LYSR"/>
    <property type="match status" value="1"/>
</dbReference>
<organism evidence="6 7">
    <name type="scientific">Pontivivens ytuae</name>
    <dbReference type="NCBI Taxonomy" id="2789856"/>
    <lineage>
        <taxon>Bacteria</taxon>
        <taxon>Pseudomonadati</taxon>
        <taxon>Pseudomonadota</taxon>
        <taxon>Alphaproteobacteria</taxon>
        <taxon>Rhodobacterales</taxon>
        <taxon>Paracoccaceae</taxon>
        <taxon>Pontivivens</taxon>
    </lineage>
</organism>
<dbReference type="InterPro" id="IPR000847">
    <property type="entry name" value="LysR_HTH_N"/>
</dbReference>
<dbReference type="InterPro" id="IPR058163">
    <property type="entry name" value="LysR-type_TF_proteobact-type"/>
</dbReference>
<dbReference type="SUPFAM" id="SSF46785">
    <property type="entry name" value="Winged helix' DNA-binding domain"/>
    <property type="match status" value="1"/>
</dbReference>
<sequence>MNWNDLRFFLAVSRSGSLSEAARQIGTSPSRVSRRIEALEAALGIPLFLRSPDGYRLTDQGAEFVPRAEQVETAALSLSGKAAFCAGIAGRVRLATAENLATRLLAPALPGFLQAHPNLTLELVTGVRSLDLARYDADLALRLVRPTSAETRIRKLGHMACAVYIAVDADPPGFVCWSAEMGDLPVARAVTAMKSPVAIVSNSLAAHHELAAAGAVRAVLPCFIGDADPRLRRIGGIVESAGQDIWLAINKDVAASARIRAVADFVVDVVTRNALQLAPGPTASPAGAAATPHPA</sequence>
<dbReference type="InterPro" id="IPR036388">
    <property type="entry name" value="WH-like_DNA-bd_sf"/>
</dbReference>
<dbReference type="RefSeq" id="WP_196104146.1">
    <property type="nucleotide sequence ID" value="NZ_CP064942.1"/>
</dbReference>
<keyword evidence="2" id="KW-0805">Transcription regulation</keyword>